<keyword evidence="5 8" id="KW-0418">Kinase</keyword>
<evidence type="ECO:0000256" key="1">
    <source>
        <dbReference type="ARBA" id="ARBA00012513"/>
    </source>
</evidence>
<gene>
    <name evidence="8" type="ORF">ACFOW8_14970</name>
</gene>
<dbReference type="SUPFAM" id="SSF56112">
    <property type="entry name" value="Protein kinase-like (PK-like)"/>
    <property type="match status" value="1"/>
</dbReference>
<evidence type="ECO:0000256" key="3">
    <source>
        <dbReference type="ARBA" id="ARBA00022679"/>
    </source>
</evidence>
<evidence type="ECO:0000313" key="8">
    <source>
        <dbReference type="EMBL" id="MFC4126236.1"/>
    </source>
</evidence>
<comment type="caution">
    <text evidence="8">The sequence shown here is derived from an EMBL/GenBank/DDBJ whole genome shotgun (WGS) entry which is preliminary data.</text>
</comment>
<evidence type="ECO:0000256" key="5">
    <source>
        <dbReference type="ARBA" id="ARBA00022777"/>
    </source>
</evidence>
<dbReference type="SMART" id="SM00220">
    <property type="entry name" value="S_TKc"/>
    <property type="match status" value="1"/>
</dbReference>
<evidence type="ECO:0000313" key="9">
    <source>
        <dbReference type="Proteomes" id="UP001595767"/>
    </source>
</evidence>
<dbReference type="InterPro" id="IPR000719">
    <property type="entry name" value="Prot_kinase_dom"/>
</dbReference>
<dbReference type="RefSeq" id="WP_378551224.1">
    <property type="nucleotide sequence ID" value="NZ_JBHSBA010000007.1"/>
</dbReference>
<feature type="domain" description="Protein kinase" evidence="7">
    <location>
        <begin position="3"/>
        <end position="297"/>
    </location>
</feature>
<keyword evidence="2" id="KW-0723">Serine/threonine-protein kinase</keyword>
<dbReference type="InterPro" id="IPR008271">
    <property type="entry name" value="Ser/Thr_kinase_AS"/>
</dbReference>
<keyword evidence="3 8" id="KW-0808">Transferase</keyword>
<evidence type="ECO:0000256" key="2">
    <source>
        <dbReference type="ARBA" id="ARBA00022527"/>
    </source>
</evidence>
<dbReference type="CDD" id="cd14014">
    <property type="entry name" value="STKc_PknB_like"/>
    <property type="match status" value="1"/>
</dbReference>
<keyword evidence="9" id="KW-1185">Reference proteome</keyword>
<keyword evidence="6" id="KW-0067">ATP-binding</keyword>
<accession>A0ABV8L5S5</accession>
<reference evidence="9" key="1">
    <citation type="journal article" date="2019" name="Int. J. Syst. Evol. Microbiol.">
        <title>The Global Catalogue of Microorganisms (GCM) 10K type strain sequencing project: providing services to taxonomists for standard genome sequencing and annotation.</title>
        <authorList>
            <consortium name="The Broad Institute Genomics Platform"/>
            <consortium name="The Broad Institute Genome Sequencing Center for Infectious Disease"/>
            <person name="Wu L."/>
            <person name="Ma J."/>
        </authorList>
    </citation>
    <scope>NUCLEOTIDE SEQUENCE [LARGE SCALE GENOMIC DNA]</scope>
    <source>
        <strain evidence="9">CGMCC 4.7204</strain>
    </source>
</reference>
<dbReference type="PROSITE" id="PS50011">
    <property type="entry name" value="PROTEIN_KINASE_DOM"/>
    <property type="match status" value="1"/>
</dbReference>
<dbReference type="Gene3D" id="1.10.510.10">
    <property type="entry name" value="Transferase(Phosphotransferase) domain 1"/>
    <property type="match status" value="1"/>
</dbReference>
<evidence type="ECO:0000256" key="6">
    <source>
        <dbReference type="ARBA" id="ARBA00022840"/>
    </source>
</evidence>
<sequence length="435" mass="48099">MRYKCIRQLDCHNNGQGVIWEARTDPGGERVALKFMKHDPNDPDPVTTMARFLREIRCQSLLLHPNIVSVLGSGTNEQRGPWYAMEWADESLRDILVKNPGGLSEQEVNRIFTPIVEAMAYAHQEGVLHRDLKPENVLFFNGVPRLADFGLGLRLTSNSLRITQSHLGLGTLAYMAPEQFSDAHTVGPAADVFSLGKILFELITGIFPNFLPDLSKAPGKYRYILHKCLEQDPAKRYVNAGQLAQALSLVSAEETLLSPPEGQAEQALARVLAGDESGLHELAEVLMRNPADAKLYLQFVPLLPANVVKALGKNTPTELAQILTNFDEFAYSNHPFSFCDTLADFMAVAYDSTTDLASRRLLLARLLELGVSHNRYYVRDVFVSVVVKAVKAPGYAQVVADVLRASGSERDFVKNALRQQSMPQIVLDALEADAA</sequence>
<dbReference type="PANTHER" id="PTHR43289:SF6">
    <property type="entry name" value="SERINE_THREONINE-PROTEIN KINASE NEKL-3"/>
    <property type="match status" value="1"/>
</dbReference>
<evidence type="ECO:0000256" key="4">
    <source>
        <dbReference type="ARBA" id="ARBA00022741"/>
    </source>
</evidence>
<dbReference type="Proteomes" id="UP001595767">
    <property type="component" value="Unassembled WGS sequence"/>
</dbReference>
<dbReference type="EMBL" id="JBHSBA010000007">
    <property type="protein sequence ID" value="MFC4126236.1"/>
    <property type="molecule type" value="Genomic_DNA"/>
</dbReference>
<dbReference type="PROSITE" id="PS00108">
    <property type="entry name" value="PROTEIN_KINASE_ST"/>
    <property type="match status" value="1"/>
</dbReference>
<evidence type="ECO:0000259" key="7">
    <source>
        <dbReference type="PROSITE" id="PS50011"/>
    </source>
</evidence>
<dbReference type="EC" id="2.7.11.1" evidence="1"/>
<dbReference type="InterPro" id="IPR011009">
    <property type="entry name" value="Kinase-like_dom_sf"/>
</dbReference>
<dbReference type="GO" id="GO:0004674">
    <property type="term" value="F:protein serine/threonine kinase activity"/>
    <property type="evidence" value="ECO:0007669"/>
    <property type="project" value="UniProtKB-EC"/>
</dbReference>
<protein>
    <recommendedName>
        <fullName evidence="1">non-specific serine/threonine protein kinase</fullName>
        <ecNumber evidence="1">2.7.11.1</ecNumber>
    </recommendedName>
</protein>
<name>A0ABV8L5S5_9NOCA</name>
<dbReference type="Pfam" id="PF00069">
    <property type="entry name" value="Pkinase"/>
    <property type="match status" value="1"/>
</dbReference>
<organism evidence="8 9">
    <name type="scientific">Nocardia rhizosphaerae</name>
    <dbReference type="NCBI Taxonomy" id="1691571"/>
    <lineage>
        <taxon>Bacteria</taxon>
        <taxon>Bacillati</taxon>
        <taxon>Actinomycetota</taxon>
        <taxon>Actinomycetes</taxon>
        <taxon>Mycobacteriales</taxon>
        <taxon>Nocardiaceae</taxon>
        <taxon>Nocardia</taxon>
    </lineage>
</organism>
<dbReference type="PANTHER" id="PTHR43289">
    <property type="entry name" value="MITOGEN-ACTIVATED PROTEIN KINASE KINASE KINASE 20-RELATED"/>
    <property type="match status" value="1"/>
</dbReference>
<proteinExistence type="predicted"/>
<keyword evidence="4" id="KW-0547">Nucleotide-binding</keyword>